<comment type="similarity">
    <text evidence="1">Belongs to the universal stress protein A family.</text>
</comment>
<sequence length="295" mass="31148">MEEAIGRDARDARDVVVGVDGSPASLAAVRWAADDAARIPAPLRIVHVLDRHPYQIAKFPDPELGDQLARSAARILETAKREAEDRRPGLEITTQMIEGRPAEMLREQAAGAAELVVGTRGMGGFAGAVMGSVSMTVAGHAPGPVIVIRSLPEVPSGEIVVGVDDSSACEPAIAYAFEQARARGAGLRAVHAWQVPVHAYAPEITYEMDEIRTAQHAVIAGVLDSWRERYPDVKVTDDVRCGHPVEALVDASQGADLLVIGCHGRGAISSILLGSVSRGILHHAACPVAVVRPSV</sequence>
<evidence type="ECO:0000313" key="3">
    <source>
        <dbReference type="EMBL" id="GIH23377.1"/>
    </source>
</evidence>
<protein>
    <recommendedName>
        <fullName evidence="2">UspA domain-containing protein</fullName>
    </recommendedName>
</protein>
<organism evidence="3 4">
    <name type="scientific">Acrocarpospora phusangensis</name>
    <dbReference type="NCBI Taxonomy" id="1070424"/>
    <lineage>
        <taxon>Bacteria</taxon>
        <taxon>Bacillati</taxon>
        <taxon>Actinomycetota</taxon>
        <taxon>Actinomycetes</taxon>
        <taxon>Streptosporangiales</taxon>
        <taxon>Streptosporangiaceae</taxon>
        <taxon>Acrocarpospora</taxon>
    </lineage>
</organism>
<dbReference type="InterPro" id="IPR006015">
    <property type="entry name" value="Universal_stress_UspA"/>
</dbReference>
<dbReference type="InterPro" id="IPR014729">
    <property type="entry name" value="Rossmann-like_a/b/a_fold"/>
</dbReference>
<feature type="domain" description="UspA" evidence="2">
    <location>
        <begin position="13"/>
        <end position="149"/>
    </location>
</feature>
<dbReference type="PANTHER" id="PTHR46268">
    <property type="entry name" value="STRESS RESPONSE PROTEIN NHAX"/>
    <property type="match status" value="1"/>
</dbReference>
<dbReference type="Gene3D" id="3.40.50.620">
    <property type="entry name" value="HUPs"/>
    <property type="match status" value="2"/>
</dbReference>
<keyword evidence="4" id="KW-1185">Reference proteome</keyword>
<gene>
    <name evidence="3" type="ORF">Aph01nite_16870</name>
</gene>
<dbReference type="PANTHER" id="PTHR46268:SF6">
    <property type="entry name" value="UNIVERSAL STRESS PROTEIN UP12"/>
    <property type="match status" value="1"/>
</dbReference>
<accession>A0A919Q6U0</accession>
<name>A0A919Q6U0_9ACTN</name>
<reference evidence="3" key="1">
    <citation type="submission" date="2021-01" db="EMBL/GenBank/DDBJ databases">
        <title>Whole genome shotgun sequence of Acrocarpospora phusangensis NBRC 108782.</title>
        <authorList>
            <person name="Komaki H."/>
            <person name="Tamura T."/>
        </authorList>
    </citation>
    <scope>NUCLEOTIDE SEQUENCE</scope>
    <source>
        <strain evidence="3">NBRC 108782</strain>
    </source>
</reference>
<evidence type="ECO:0000256" key="1">
    <source>
        <dbReference type="ARBA" id="ARBA00008791"/>
    </source>
</evidence>
<dbReference type="EMBL" id="BOOA01000010">
    <property type="protein sequence ID" value="GIH23377.1"/>
    <property type="molecule type" value="Genomic_DNA"/>
</dbReference>
<dbReference type="RefSeq" id="WP_204040194.1">
    <property type="nucleotide sequence ID" value="NZ_BOOA01000010.1"/>
</dbReference>
<dbReference type="SUPFAM" id="SSF52402">
    <property type="entry name" value="Adenine nucleotide alpha hydrolases-like"/>
    <property type="match status" value="2"/>
</dbReference>
<evidence type="ECO:0000259" key="2">
    <source>
        <dbReference type="Pfam" id="PF00582"/>
    </source>
</evidence>
<dbReference type="Pfam" id="PF00582">
    <property type="entry name" value="Usp"/>
    <property type="match status" value="2"/>
</dbReference>
<dbReference type="Proteomes" id="UP000640052">
    <property type="component" value="Unassembled WGS sequence"/>
</dbReference>
<feature type="domain" description="UspA" evidence="2">
    <location>
        <begin position="159"/>
        <end position="292"/>
    </location>
</feature>
<comment type="caution">
    <text evidence="3">The sequence shown here is derived from an EMBL/GenBank/DDBJ whole genome shotgun (WGS) entry which is preliminary data.</text>
</comment>
<proteinExistence type="inferred from homology"/>
<dbReference type="AlphaFoldDB" id="A0A919Q6U0"/>
<dbReference type="PRINTS" id="PR01438">
    <property type="entry name" value="UNVRSLSTRESS"/>
</dbReference>
<dbReference type="InterPro" id="IPR006016">
    <property type="entry name" value="UspA"/>
</dbReference>
<evidence type="ECO:0000313" key="4">
    <source>
        <dbReference type="Proteomes" id="UP000640052"/>
    </source>
</evidence>